<evidence type="ECO:0000256" key="5">
    <source>
        <dbReference type="ARBA" id="ARBA00023136"/>
    </source>
</evidence>
<sequence length="189" mass="19663">MGVGGSPQDADDVGDSVRVSLAGHTSPAEAAWATGGGSSSSSMSGPPVPKFQGGAGEEEDPMMDICTLQEPVSDTILRDLRSVGQKLMYVILPMSSSDRGQRLKDWDLWGPLLLCIALGLIISGQTSDSDQSSAAFADVFVTVWVGSAVVTLNDRVCPGLLPFPTGHRCFLRNAAASGLAEGSARGHWS</sequence>
<gene>
    <name evidence="7" type="ORF">PGLA2088_LOCUS48084</name>
</gene>
<evidence type="ECO:0000256" key="2">
    <source>
        <dbReference type="ARBA" id="ARBA00010596"/>
    </source>
</evidence>
<proteinExistence type="inferred from homology"/>
<comment type="similarity">
    <text evidence="2">Belongs to the YIP1 family.</text>
</comment>
<evidence type="ECO:0000256" key="4">
    <source>
        <dbReference type="ARBA" id="ARBA00022989"/>
    </source>
</evidence>
<accession>A0A813LP29</accession>
<dbReference type="GO" id="GO:0016020">
    <property type="term" value="C:membrane"/>
    <property type="evidence" value="ECO:0007669"/>
    <property type="project" value="UniProtKB-SubCell"/>
</dbReference>
<name>A0A813LP29_POLGL</name>
<comment type="caution">
    <text evidence="7">The sequence shown here is derived from an EMBL/GenBank/DDBJ whole genome shotgun (WGS) entry which is preliminary data.</text>
</comment>
<reference evidence="7" key="1">
    <citation type="submission" date="2021-02" db="EMBL/GenBank/DDBJ databases">
        <authorList>
            <person name="Dougan E. K."/>
            <person name="Rhodes N."/>
            <person name="Thang M."/>
            <person name="Chan C."/>
        </authorList>
    </citation>
    <scope>NUCLEOTIDE SEQUENCE</scope>
</reference>
<evidence type="ECO:0008006" key="9">
    <source>
        <dbReference type="Google" id="ProtNLM"/>
    </source>
</evidence>
<dbReference type="AlphaFoldDB" id="A0A813LP29"/>
<keyword evidence="4" id="KW-1133">Transmembrane helix</keyword>
<evidence type="ECO:0000313" key="8">
    <source>
        <dbReference type="Proteomes" id="UP000626109"/>
    </source>
</evidence>
<dbReference type="Proteomes" id="UP000626109">
    <property type="component" value="Unassembled WGS sequence"/>
</dbReference>
<dbReference type="PANTHER" id="PTHR21236">
    <property type="entry name" value="GOLGI MEMBRANE PROTEIN YIP1"/>
    <property type="match status" value="1"/>
</dbReference>
<feature type="non-terminal residue" evidence="7">
    <location>
        <position position="189"/>
    </location>
</feature>
<feature type="region of interest" description="Disordered" evidence="6">
    <location>
        <begin position="1"/>
        <end position="59"/>
    </location>
</feature>
<feature type="non-terminal residue" evidence="7">
    <location>
        <position position="1"/>
    </location>
</feature>
<evidence type="ECO:0000256" key="1">
    <source>
        <dbReference type="ARBA" id="ARBA00004141"/>
    </source>
</evidence>
<comment type="subcellular location">
    <subcellularLocation>
        <location evidence="1">Membrane</location>
        <topology evidence="1">Multi-pass membrane protein</topology>
    </subcellularLocation>
</comment>
<protein>
    <recommendedName>
        <fullName evidence="9">Protein YIPF</fullName>
    </recommendedName>
</protein>
<dbReference type="InterPro" id="IPR045231">
    <property type="entry name" value="Yip1/4-like"/>
</dbReference>
<keyword evidence="3" id="KW-0812">Transmembrane</keyword>
<keyword evidence="5" id="KW-0472">Membrane</keyword>
<dbReference type="PANTHER" id="PTHR21236:SF1">
    <property type="entry name" value="PROTEIN YIPF6"/>
    <property type="match status" value="1"/>
</dbReference>
<dbReference type="GO" id="GO:0006888">
    <property type="term" value="P:endoplasmic reticulum to Golgi vesicle-mediated transport"/>
    <property type="evidence" value="ECO:0007669"/>
    <property type="project" value="InterPro"/>
</dbReference>
<evidence type="ECO:0000256" key="6">
    <source>
        <dbReference type="SAM" id="MobiDB-lite"/>
    </source>
</evidence>
<dbReference type="GO" id="GO:0005802">
    <property type="term" value="C:trans-Golgi network"/>
    <property type="evidence" value="ECO:0007669"/>
    <property type="project" value="TreeGrafter"/>
</dbReference>
<evidence type="ECO:0000256" key="3">
    <source>
        <dbReference type="ARBA" id="ARBA00022692"/>
    </source>
</evidence>
<evidence type="ECO:0000313" key="7">
    <source>
        <dbReference type="EMBL" id="CAE8735910.1"/>
    </source>
</evidence>
<dbReference type="EMBL" id="CAJNNW010036600">
    <property type="protein sequence ID" value="CAE8735910.1"/>
    <property type="molecule type" value="Genomic_DNA"/>
</dbReference>
<organism evidence="7 8">
    <name type="scientific">Polarella glacialis</name>
    <name type="common">Dinoflagellate</name>
    <dbReference type="NCBI Taxonomy" id="89957"/>
    <lineage>
        <taxon>Eukaryota</taxon>
        <taxon>Sar</taxon>
        <taxon>Alveolata</taxon>
        <taxon>Dinophyceae</taxon>
        <taxon>Suessiales</taxon>
        <taxon>Suessiaceae</taxon>
        <taxon>Polarella</taxon>
    </lineage>
</organism>